<evidence type="ECO:0000313" key="1">
    <source>
        <dbReference type="EMBL" id="MVA98607.1"/>
    </source>
</evidence>
<dbReference type="AlphaFoldDB" id="A0A844QHG6"/>
<evidence type="ECO:0008006" key="3">
    <source>
        <dbReference type="Google" id="ProtNLM"/>
    </source>
</evidence>
<sequence>MAEASTAEHPSTSTPDALDAEALKALGARLQDLLRLRTLPISMKLFETVDAMRAVPGLRLPQAGTAFTSCQLVTRCRYSGITLGFTHDNVRPHSNCGGILGLNKPSESYLSGERMNGIWFENQDAARQHQEQMPRVPHGRYAGVAVSPLRSARLDDPDIVLFYGTPGQMIIFINGLQWRRYERFDFSVTGESACADSWGTALATGKTSLSIPCFAERRYGGVADDELLMALRPQELARAIEGMEGLSRAGLRYPIIPYGPNADPGPGMDFSYGDKPK</sequence>
<evidence type="ECO:0000313" key="2">
    <source>
        <dbReference type="Proteomes" id="UP000463224"/>
    </source>
</evidence>
<dbReference type="EMBL" id="WPHG01000003">
    <property type="protein sequence ID" value="MVA98607.1"/>
    <property type="molecule type" value="Genomic_DNA"/>
</dbReference>
<proteinExistence type="predicted"/>
<organism evidence="1 2">
    <name type="scientific">Nitratireductor arenosus</name>
    <dbReference type="NCBI Taxonomy" id="2682096"/>
    <lineage>
        <taxon>Bacteria</taxon>
        <taxon>Pseudomonadati</taxon>
        <taxon>Pseudomonadota</taxon>
        <taxon>Alphaproteobacteria</taxon>
        <taxon>Hyphomicrobiales</taxon>
        <taxon>Phyllobacteriaceae</taxon>
        <taxon>Nitratireductor</taxon>
    </lineage>
</organism>
<dbReference type="PANTHER" id="PTHR37954">
    <property type="entry name" value="BLL4979 PROTEIN"/>
    <property type="match status" value="1"/>
</dbReference>
<accession>A0A844QHG6</accession>
<comment type="caution">
    <text evidence="1">The sequence shown here is derived from an EMBL/GenBank/DDBJ whole genome shotgun (WGS) entry which is preliminary data.</text>
</comment>
<gene>
    <name evidence="1" type="ORF">GN330_15270</name>
</gene>
<dbReference type="InterPro" id="IPR003748">
    <property type="entry name" value="DUF169"/>
</dbReference>
<keyword evidence="2" id="KW-1185">Reference proteome</keyword>
<dbReference type="PANTHER" id="PTHR37954:SF3">
    <property type="entry name" value="DUF169 DOMAIN-CONTAINING PROTEIN"/>
    <property type="match status" value="1"/>
</dbReference>
<protein>
    <recommendedName>
        <fullName evidence="3">DUF169 domain-containing protein</fullName>
    </recommendedName>
</protein>
<dbReference type="Pfam" id="PF02596">
    <property type="entry name" value="DUF169"/>
    <property type="match status" value="1"/>
</dbReference>
<reference evidence="1 2" key="1">
    <citation type="submission" date="2019-12" db="EMBL/GenBank/DDBJ databases">
        <title>Nitratireductor arenosus sp. nov., Isolated from sea sand, Jeju island, South Korea.</title>
        <authorList>
            <person name="Kim W."/>
        </authorList>
    </citation>
    <scope>NUCLEOTIDE SEQUENCE [LARGE SCALE GENOMIC DNA]</scope>
    <source>
        <strain evidence="1 2">CAU 1489</strain>
    </source>
</reference>
<name>A0A844QHG6_9HYPH</name>
<dbReference type="Proteomes" id="UP000463224">
    <property type="component" value="Unassembled WGS sequence"/>
</dbReference>
<dbReference type="RefSeq" id="WP_156713520.1">
    <property type="nucleotide sequence ID" value="NZ_WPHG01000003.1"/>
</dbReference>